<proteinExistence type="predicted"/>
<organism evidence="2 3">
    <name type="scientific">Spirodela intermedia</name>
    <name type="common">Intermediate duckweed</name>
    <dbReference type="NCBI Taxonomy" id="51605"/>
    <lineage>
        <taxon>Eukaryota</taxon>
        <taxon>Viridiplantae</taxon>
        <taxon>Streptophyta</taxon>
        <taxon>Embryophyta</taxon>
        <taxon>Tracheophyta</taxon>
        <taxon>Spermatophyta</taxon>
        <taxon>Magnoliopsida</taxon>
        <taxon>Liliopsida</taxon>
        <taxon>Araceae</taxon>
        <taxon>Lemnoideae</taxon>
        <taxon>Spirodela</taxon>
    </lineage>
</organism>
<dbReference type="InterPro" id="IPR043502">
    <property type="entry name" value="DNA/RNA_pol_sf"/>
</dbReference>
<evidence type="ECO:0000259" key="1">
    <source>
        <dbReference type="PROSITE" id="PS50878"/>
    </source>
</evidence>
<dbReference type="EMBL" id="LR746266">
    <property type="protein sequence ID" value="CAA7393616.1"/>
    <property type="molecule type" value="Genomic_DNA"/>
</dbReference>
<dbReference type="PANTHER" id="PTHR37984:SF5">
    <property type="entry name" value="PROTEIN NYNRIN-LIKE"/>
    <property type="match status" value="1"/>
</dbReference>
<dbReference type="OrthoDB" id="783906at2759"/>
<keyword evidence="3" id="KW-1185">Reference proteome</keyword>
<protein>
    <recommendedName>
        <fullName evidence="1">Reverse transcriptase domain-containing protein</fullName>
    </recommendedName>
</protein>
<dbReference type="PANTHER" id="PTHR37984">
    <property type="entry name" value="PROTEIN CBG26694"/>
    <property type="match status" value="1"/>
</dbReference>
<dbReference type="Pfam" id="PF00078">
    <property type="entry name" value="RVT_1"/>
    <property type="match status" value="1"/>
</dbReference>
<reference evidence="2" key="1">
    <citation type="submission" date="2020-02" db="EMBL/GenBank/DDBJ databases">
        <authorList>
            <person name="Scholz U."/>
            <person name="Mascher M."/>
            <person name="Fiebig A."/>
        </authorList>
    </citation>
    <scope>NUCLEOTIDE SEQUENCE</scope>
</reference>
<sequence>MNQVLKPFIRTFVFVYFNNILIYSIIEEEHHHHLRSILTILQQNKLFINLKKCKFLTSSLVFLGYIVSTNGIKVDEEKVESIKDWPILKNIHDVCSFHSFAFFYRRFIQNFNLVMAPITVHEKKKLLVDKFNRHKFYSN</sequence>
<dbReference type="Gene3D" id="3.30.70.270">
    <property type="match status" value="2"/>
</dbReference>
<dbReference type="InterPro" id="IPR043128">
    <property type="entry name" value="Rev_trsase/Diguanyl_cyclase"/>
</dbReference>
<accession>A0A7I8K8U6</accession>
<evidence type="ECO:0000313" key="2">
    <source>
        <dbReference type="EMBL" id="CAA7393616.1"/>
    </source>
</evidence>
<evidence type="ECO:0000313" key="3">
    <source>
        <dbReference type="Proteomes" id="UP000663760"/>
    </source>
</evidence>
<gene>
    <name evidence="2" type="ORF">SI8410_03004343</name>
</gene>
<dbReference type="InterPro" id="IPR000477">
    <property type="entry name" value="RT_dom"/>
</dbReference>
<dbReference type="AlphaFoldDB" id="A0A7I8K8U6"/>
<feature type="domain" description="Reverse transcriptase" evidence="1">
    <location>
        <begin position="1"/>
        <end position="67"/>
    </location>
</feature>
<dbReference type="SUPFAM" id="SSF56672">
    <property type="entry name" value="DNA/RNA polymerases"/>
    <property type="match status" value="1"/>
</dbReference>
<dbReference type="InterPro" id="IPR050951">
    <property type="entry name" value="Retrovirus_Pol_polyprotein"/>
</dbReference>
<name>A0A7I8K8U6_SPIIN</name>
<dbReference type="PROSITE" id="PS50878">
    <property type="entry name" value="RT_POL"/>
    <property type="match status" value="1"/>
</dbReference>
<dbReference type="Proteomes" id="UP000663760">
    <property type="component" value="Chromosome 3"/>
</dbReference>